<comment type="caution">
    <text evidence="1">The sequence shown here is derived from an EMBL/GenBank/DDBJ whole genome shotgun (WGS) entry which is preliminary data.</text>
</comment>
<proteinExistence type="predicted"/>
<dbReference type="AlphaFoldDB" id="A0A2N3IYG2"/>
<reference evidence="1 2" key="1">
    <citation type="journal article" date="2017" name="Front. Microbiol.">
        <title>Strong Genomic and Phenotypic Heterogeneity in the Aeromonas sobria Species Complex.</title>
        <authorList>
            <person name="Gauthier J."/>
            <person name="Vincent A.T."/>
            <person name="Charette S.J."/>
            <person name="Derome N."/>
        </authorList>
    </citation>
    <scope>NUCLEOTIDE SEQUENCE [LARGE SCALE GENOMIC DNA]</scope>
    <source>
        <strain evidence="1 2">JF2635</strain>
    </source>
</reference>
<dbReference type="EMBL" id="LJZX01000036">
    <property type="protein sequence ID" value="PKQ77905.1"/>
    <property type="molecule type" value="Genomic_DNA"/>
</dbReference>
<gene>
    <name evidence="1" type="ORF">AOX56_16110</name>
</gene>
<organism evidence="1 2">
    <name type="scientific">Aeromonas sobria</name>
    <dbReference type="NCBI Taxonomy" id="646"/>
    <lineage>
        <taxon>Bacteria</taxon>
        <taxon>Pseudomonadati</taxon>
        <taxon>Pseudomonadota</taxon>
        <taxon>Gammaproteobacteria</taxon>
        <taxon>Aeromonadales</taxon>
        <taxon>Aeromonadaceae</taxon>
        <taxon>Aeromonas</taxon>
    </lineage>
</organism>
<sequence>MPVINAESERVRYSAFDLSSTGTSVYNNWNGQVGVTPVKTTDIKSDTWSSVNGYITDMLGNTEVTNNEGKLTIVMILPSAGCTLFGEGEEESNHALSKLTFTGFGKCEFVEYDDAKWSQSDYENTAGLAKVKDTTTAYIAEFNDANNIDTLVIGFPELDGVIFNLKKG</sequence>
<accession>A0A2N3IYG2</accession>
<evidence type="ECO:0000313" key="1">
    <source>
        <dbReference type="EMBL" id="PKQ77905.1"/>
    </source>
</evidence>
<dbReference type="Proteomes" id="UP000233526">
    <property type="component" value="Unassembled WGS sequence"/>
</dbReference>
<name>A0A2N3IYG2_AERSO</name>
<evidence type="ECO:0000313" key="2">
    <source>
        <dbReference type="Proteomes" id="UP000233526"/>
    </source>
</evidence>
<protein>
    <submittedName>
        <fullName evidence="1">Uncharacterized protein</fullName>
    </submittedName>
</protein>